<dbReference type="PROSITE" id="PS51635">
    <property type="entry name" value="PNPLA"/>
    <property type="match status" value="1"/>
</dbReference>
<name>A0ABZ3FTT0_9ACTN</name>
<dbReference type="SUPFAM" id="SSF52151">
    <property type="entry name" value="FabD/lysophospholipase-like"/>
    <property type="match status" value="1"/>
</dbReference>
<evidence type="ECO:0000256" key="2">
    <source>
        <dbReference type="ARBA" id="ARBA00022963"/>
    </source>
</evidence>
<dbReference type="InterPro" id="IPR002641">
    <property type="entry name" value="PNPLA_dom"/>
</dbReference>
<feature type="short sequence motif" description="DGA/G" evidence="4">
    <location>
        <begin position="151"/>
        <end position="153"/>
    </location>
</feature>
<evidence type="ECO:0000256" key="3">
    <source>
        <dbReference type="ARBA" id="ARBA00023098"/>
    </source>
</evidence>
<accession>A0ABZ3FTT0</accession>
<dbReference type="Pfam" id="PF01734">
    <property type="entry name" value="Patatin"/>
    <property type="match status" value="1"/>
</dbReference>
<dbReference type="InterPro" id="IPR050301">
    <property type="entry name" value="NTE"/>
</dbReference>
<evidence type="ECO:0000256" key="4">
    <source>
        <dbReference type="PROSITE-ProRule" id="PRU01161"/>
    </source>
</evidence>
<gene>
    <name evidence="6" type="ORF">AADG42_14710</name>
</gene>
<dbReference type="Gene3D" id="3.40.1090.10">
    <property type="entry name" value="Cytosolic phospholipase A2 catalytic domain"/>
    <property type="match status" value="2"/>
</dbReference>
<evidence type="ECO:0000259" key="5">
    <source>
        <dbReference type="PROSITE" id="PS51635"/>
    </source>
</evidence>
<evidence type="ECO:0000256" key="1">
    <source>
        <dbReference type="ARBA" id="ARBA00022801"/>
    </source>
</evidence>
<dbReference type="EMBL" id="CP154795">
    <property type="protein sequence ID" value="XAN08499.1"/>
    <property type="molecule type" value="Genomic_DNA"/>
</dbReference>
<feature type="short sequence motif" description="GXSXG" evidence="4">
    <location>
        <begin position="39"/>
        <end position="43"/>
    </location>
</feature>
<dbReference type="InterPro" id="IPR016035">
    <property type="entry name" value="Acyl_Trfase/lysoPLipase"/>
</dbReference>
<dbReference type="PANTHER" id="PTHR14226:SF76">
    <property type="entry name" value="NTE FAMILY PROTEIN RSSA"/>
    <property type="match status" value="1"/>
</dbReference>
<dbReference type="Proteomes" id="UP001442841">
    <property type="component" value="Chromosome"/>
</dbReference>
<keyword evidence="3 4" id="KW-0443">Lipid metabolism</keyword>
<protein>
    <submittedName>
        <fullName evidence="6">Patatin-like phospholipase family protein</fullName>
    </submittedName>
</protein>
<feature type="active site" description="Nucleophile" evidence="4">
    <location>
        <position position="41"/>
    </location>
</feature>
<evidence type="ECO:0000313" key="7">
    <source>
        <dbReference type="Proteomes" id="UP001442841"/>
    </source>
</evidence>
<feature type="short sequence motif" description="GXGXXG" evidence="4">
    <location>
        <begin position="12"/>
        <end position="17"/>
    </location>
</feature>
<keyword evidence="7" id="KW-1185">Reference proteome</keyword>
<feature type="domain" description="PNPLA" evidence="5">
    <location>
        <begin position="8"/>
        <end position="164"/>
    </location>
</feature>
<reference evidence="6 7" key="1">
    <citation type="submission" date="2024-04" db="EMBL/GenBank/DDBJ databases">
        <title>Isolation of an actinomycete strain from pig manure.</title>
        <authorList>
            <person name="Gong T."/>
            <person name="Yu Z."/>
            <person name="An M."/>
            <person name="Wei C."/>
            <person name="Yang W."/>
            <person name="Liu L."/>
        </authorList>
    </citation>
    <scope>NUCLEOTIDE SEQUENCE [LARGE SCALE GENOMIC DNA]</scope>
    <source>
        <strain evidence="6 7">ZF39</strain>
    </source>
</reference>
<sequence length="270" mass="29241">MQDDKLGLVLGGGGARGLCHIGVWRVLQELDIRPDVLAGTSMGGLIGAIIAAGHGADEMEQIARDVDWRRMINWGLTGRLLSGTRFRDWLGRYVPETFEELQVPLVLTATDVVDGRIRYLHTGDLITAIQATTAYPGALESVSLGESILVDGGILNQIPVDGARFLGARRIIAVNATPLETLENPAEAVQLSTRRSAAGALREAMRAIDIMQSQLTMVRLSLYQPDVLIDPRIEGVEITDFHKAALAIAAGESAARDRADKLRELTDRRG</sequence>
<proteinExistence type="predicted"/>
<feature type="active site" description="Proton acceptor" evidence="4">
    <location>
        <position position="151"/>
    </location>
</feature>
<dbReference type="PANTHER" id="PTHR14226">
    <property type="entry name" value="NEUROPATHY TARGET ESTERASE/SWISS CHEESE D.MELANOGASTER"/>
    <property type="match status" value="1"/>
</dbReference>
<keyword evidence="1 4" id="KW-0378">Hydrolase</keyword>
<keyword evidence="2 4" id="KW-0442">Lipid degradation</keyword>
<organism evidence="6 7">
    <name type="scientific">Ammonicoccus fulvus</name>
    <dbReference type="NCBI Taxonomy" id="3138240"/>
    <lineage>
        <taxon>Bacteria</taxon>
        <taxon>Bacillati</taxon>
        <taxon>Actinomycetota</taxon>
        <taxon>Actinomycetes</taxon>
        <taxon>Propionibacteriales</taxon>
        <taxon>Propionibacteriaceae</taxon>
        <taxon>Ammonicoccus</taxon>
    </lineage>
</organism>
<evidence type="ECO:0000313" key="6">
    <source>
        <dbReference type="EMBL" id="XAN08499.1"/>
    </source>
</evidence>
<dbReference type="RefSeq" id="WP_425309957.1">
    <property type="nucleotide sequence ID" value="NZ_CP154795.1"/>
</dbReference>